<keyword evidence="1" id="KW-0812">Transmembrane</keyword>
<proteinExistence type="predicted"/>
<accession>A0A8S1RMG3</accession>
<sequence>MQNSKLKFFKTISIVELYFKGTCLSFYNSSIQKYTISKWSVDCKFTKHAKKLIVNIFCQNEYQNGNYNITFNLPDQVNYSRKSIYALLSIIVLLLIIFYIKVKDSLRKLKYPTLEIEL</sequence>
<name>A0A8S1RMG3_9CILI</name>
<dbReference type="AlphaFoldDB" id="A0A8S1RMG3"/>
<reference evidence="2" key="1">
    <citation type="submission" date="2021-01" db="EMBL/GenBank/DDBJ databases">
        <authorList>
            <consortium name="Genoscope - CEA"/>
            <person name="William W."/>
        </authorList>
    </citation>
    <scope>NUCLEOTIDE SEQUENCE</scope>
</reference>
<evidence type="ECO:0000256" key="1">
    <source>
        <dbReference type="SAM" id="Phobius"/>
    </source>
</evidence>
<protein>
    <submittedName>
        <fullName evidence="2">Uncharacterized protein</fullName>
    </submittedName>
</protein>
<dbReference type="EMBL" id="CAJJDN010000224">
    <property type="protein sequence ID" value="CAD8129458.1"/>
    <property type="molecule type" value="Genomic_DNA"/>
</dbReference>
<organism evidence="2 3">
    <name type="scientific">Paramecium sonneborni</name>
    <dbReference type="NCBI Taxonomy" id="65129"/>
    <lineage>
        <taxon>Eukaryota</taxon>
        <taxon>Sar</taxon>
        <taxon>Alveolata</taxon>
        <taxon>Ciliophora</taxon>
        <taxon>Intramacronucleata</taxon>
        <taxon>Oligohymenophorea</taxon>
        <taxon>Peniculida</taxon>
        <taxon>Parameciidae</taxon>
        <taxon>Paramecium</taxon>
    </lineage>
</organism>
<gene>
    <name evidence="2" type="ORF">PSON_ATCC_30995.1.T2240010</name>
</gene>
<comment type="caution">
    <text evidence="2">The sequence shown here is derived from an EMBL/GenBank/DDBJ whole genome shotgun (WGS) entry which is preliminary data.</text>
</comment>
<evidence type="ECO:0000313" key="2">
    <source>
        <dbReference type="EMBL" id="CAD8129458.1"/>
    </source>
</evidence>
<evidence type="ECO:0000313" key="3">
    <source>
        <dbReference type="Proteomes" id="UP000692954"/>
    </source>
</evidence>
<dbReference type="Proteomes" id="UP000692954">
    <property type="component" value="Unassembled WGS sequence"/>
</dbReference>
<keyword evidence="1" id="KW-0472">Membrane</keyword>
<keyword evidence="1" id="KW-1133">Transmembrane helix</keyword>
<keyword evidence="3" id="KW-1185">Reference proteome</keyword>
<feature type="transmembrane region" description="Helical" evidence="1">
    <location>
        <begin position="83"/>
        <end position="100"/>
    </location>
</feature>